<dbReference type="AlphaFoldDB" id="A0A0A2ML27"/>
<dbReference type="Pfam" id="PF14258">
    <property type="entry name" value="DUF4350"/>
    <property type="match status" value="1"/>
</dbReference>
<feature type="domain" description="DUF4350" evidence="2">
    <location>
        <begin position="85"/>
        <end position="230"/>
    </location>
</feature>
<name>A0A0A2ML27_9FLAO</name>
<dbReference type="InterPro" id="IPR025646">
    <property type="entry name" value="DUF4350"/>
</dbReference>
<dbReference type="EMBL" id="JRLY01000007">
    <property type="protein sequence ID" value="KGO93024.1"/>
    <property type="molecule type" value="Genomic_DNA"/>
</dbReference>
<evidence type="ECO:0000313" key="3">
    <source>
        <dbReference type="EMBL" id="KGO93024.1"/>
    </source>
</evidence>
<dbReference type="Proteomes" id="UP000030111">
    <property type="component" value="Unassembled WGS sequence"/>
</dbReference>
<evidence type="ECO:0000313" key="4">
    <source>
        <dbReference type="Proteomes" id="UP000030111"/>
    </source>
</evidence>
<reference evidence="3 4" key="1">
    <citation type="submission" date="2013-09" db="EMBL/GenBank/DDBJ databases">
        <authorList>
            <person name="Zeng Z."/>
            <person name="Chen C."/>
        </authorList>
    </citation>
    <scope>NUCLEOTIDE SEQUENCE [LARGE SCALE GENOMIC DNA]</scope>
    <source>
        <strain evidence="3 4">WB 4.1-42</strain>
    </source>
</reference>
<proteinExistence type="predicted"/>
<dbReference type="eggNOG" id="ENOG502Z8TX">
    <property type="taxonomic scope" value="Bacteria"/>
</dbReference>
<protein>
    <recommendedName>
        <fullName evidence="2">DUF4350 domain-containing protein</fullName>
    </recommendedName>
</protein>
<evidence type="ECO:0000256" key="1">
    <source>
        <dbReference type="SAM" id="Phobius"/>
    </source>
</evidence>
<keyword evidence="4" id="KW-1185">Reference proteome</keyword>
<keyword evidence="1" id="KW-0812">Transmembrane</keyword>
<keyword evidence="1" id="KW-1133">Transmembrane helix</keyword>
<evidence type="ECO:0000259" key="2">
    <source>
        <dbReference type="Pfam" id="PF14258"/>
    </source>
</evidence>
<comment type="caution">
    <text evidence="3">The sequence shown here is derived from an EMBL/GenBank/DDBJ whole genome shotgun (WGS) entry which is preliminary data.</text>
</comment>
<dbReference type="OrthoDB" id="1111222at2"/>
<accession>A0A0A2ML27</accession>
<sequence length="395" mass="45224">MNRKLTIYIVLVAVVIGLILFIDSMRPKPIDWSPTYGAKDKIPLGLYIFNEEAPNLFTGDSVVKFSTTPYQYFDTRYDYDNSKYKIKGSFITIDESDDMDEESVKELLNFVDYGNTVLLSMKTFPGKLLDTLNISIAGADFVADSLQISLQNNPSKRYWYNEGIGLNYFDSIAVNDTIKVLGYQESLKSKHANFIEVKFGGGHILLHTQPAVFSNFHLLKANHYNYTQDLVSYLPKGNVYWQNGRNNQGVSQSPLRYILSEPALKWALWLGLIGLVVFIFFNARRKQRIIPEIAPVRNTTVDFAKTIGNLYFMEGNHHTIIEKKIIYFLEKVRTEYLIDTYALDDNFIEKLHLKTGKPVTDIQTTVSLIKKHRHAFQSTEAEVAAINNAIEKLRL</sequence>
<dbReference type="RefSeq" id="WP_026992948.1">
    <property type="nucleotide sequence ID" value="NZ_JRLY01000007.1"/>
</dbReference>
<dbReference type="STRING" id="1121898.GCA_000422725_02609"/>
<gene>
    <name evidence="3" type="ORF">Q766_10415</name>
</gene>
<organism evidence="3 4">
    <name type="scientific">Flavobacterium subsaxonicum WB 4.1-42 = DSM 21790</name>
    <dbReference type="NCBI Taxonomy" id="1121898"/>
    <lineage>
        <taxon>Bacteria</taxon>
        <taxon>Pseudomonadati</taxon>
        <taxon>Bacteroidota</taxon>
        <taxon>Flavobacteriia</taxon>
        <taxon>Flavobacteriales</taxon>
        <taxon>Flavobacteriaceae</taxon>
        <taxon>Flavobacterium</taxon>
    </lineage>
</organism>
<feature type="transmembrane region" description="Helical" evidence="1">
    <location>
        <begin position="5"/>
        <end position="22"/>
    </location>
</feature>
<feature type="transmembrane region" description="Helical" evidence="1">
    <location>
        <begin position="266"/>
        <end position="283"/>
    </location>
</feature>
<keyword evidence="1" id="KW-0472">Membrane</keyword>